<evidence type="ECO:0000313" key="2">
    <source>
        <dbReference type="EMBL" id="GEA81974.1"/>
    </source>
</evidence>
<evidence type="ECO:0000313" key="3">
    <source>
        <dbReference type="Proteomes" id="UP000315842"/>
    </source>
</evidence>
<accession>A0A4Y3KF06</accession>
<feature type="region of interest" description="Disordered" evidence="1">
    <location>
        <begin position="48"/>
        <end position="108"/>
    </location>
</feature>
<reference evidence="2 3" key="1">
    <citation type="submission" date="2019-06" db="EMBL/GenBank/DDBJ databases">
        <title>Whole genome shotgun sequence of Cellulomonas uda NBRC 3747.</title>
        <authorList>
            <person name="Hosoyama A."/>
            <person name="Uohara A."/>
            <person name="Ohji S."/>
            <person name="Ichikawa N."/>
        </authorList>
    </citation>
    <scope>NUCLEOTIDE SEQUENCE [LARGE SCALE GENOMIC DNA]</scope>
    <source>
        <strain evidence="2 3">NBRC 3747</strain>
    </source>
</reference>
<dbReference type="EMBL" id="BJLP01000043">
    <property type="protein sequence ID" value="GEA81974.1"/>
    <property type="molecule type" value="Genomic_DNA"/>
</dbReference>
<protein>
    <submittedName>
        <fullName evidence="2">Uncharacterized protein</fullName>
    </submittedName>
</protein>
<proteinExistence type="predicted"/>
<name>A0A4Y3KF06_CELUD</name>
<gene>
    <name evidence="2" type="ORF">CUD01_24180</name>
</gene>
<comment type="caution">
    <text evidence="2">The sequence shown here is derived from an EMBL/GenBank/DDBJ whole genome shotgun (WGS) entry which is preliminary data.</text>
</comment>
<dbReference type="AlphaFoldDB" id="A0A4Y3KF06"/>
<keyword evidence="3" id="KW-1185">Reference proteome</keyword>
<sequence length="108" mass="10969">MSWRKSSASTDMAAAGYGSVSTVVVRRPSTPSRNASRTALVFVVDVDSPDPRTLSTSRSVHRPVGAGGDETCDEDGVAADGAATSATTSGSTASRALALARRVGTRSP</sequence>
<evidence type="ECO:0000256" key="1">
    <source>
        <dbReference type="SAM" id="MobiDB-lite"/>
    </source>
</evidence>
<organism evidence="2 3">
    <name type="scientific">Cellulomonas uda</name>
    <dbReference type="NCBI Taxonomy" id="1714"/>
    <lineage>
        <taxon>Bacteria</taxon>
        <taxon>Bacillati</taxon>
        <taxon>Actinomycetota</taxon>
        <taxon>Actinomycetes</taxon>
        <taxon>Micrococcales</taxon>
        <taxon>Cellulomonadaceae</taxon>
        <taxon>Cellulomonas</taxon>
    </lineage>
</organism>
<feature type="compositionally biased region" description="Low complexity" evidence="1">
    <location>
        <begin position="78"/>
        <end position="102"/>
    </location>
</feature>
<dbReference type="Proteomes" id="UP000315842">
    <property type="component" value="Unassembled WGS sequence"/>
</dbReference>